<evidence type="ECO:0000313" key="2">
    <source>
        <dbReference type="Proteomes" id="UP001205906"/>
    </source>
</evidence>
<dbReference type="Proteomes" id="UP001205906">
    <property type="component" value="Unassembled WGS sequence"/>
</dbReference>
<proteinExistence type="predicted"/>
<accession>A0ABT1C4G1</accession>
<dbReference type="EMBL" id="JAMXQS010000003">
    <property type="protein sequence ID" value="MCO6049403.1"/>
    <property type="molecule type" value="Genomic_DNA"/>
</dbReference>
<organism evidence="1 2">
    <name type="scientific">Mesorhizobium liriopis</name>
    <dbReference type="NCBI Taxonomy" id="2953882"/>
    <lineage>
        <taxon>Bacteria</taxon>
        <taxon>Pseudomonadati</taxon>
        <taxon>Pseudomonadota</taxon>
        <taxon>Alphaproteobacteria</taxon>
        <taxon>Hyphomicrobiales</taxon>
        <taxon>Phyllobacteriaceae</taxon>
        <taxon>Mesorhizobium</taxon>
    </lineage>
</organism>
<gene>
    <name evidence="1" type="ORF">NGM99_06320</name>
</gene>
<reference evidence="1 2" key="1">
    <citation type="submission" date="2022-06" db="EMBL/GenBank/DDBJ databases">
        <title>Mesorhizobium sp. strain RP14 Genome sequencing and assembly.</title>
        <authorList>
            <person name="Kim I."/>
        </authorList>
    </citation>
    <scope>NUCLEOTIDE SEQUENCE [LARGE SCALE GENOMIC DNA]</scope>
    <source>
        <strain evidence="2">RP14(2022)</strain>
    </source>
</reference>
<dbReference type="RefSeq" id="WP_252817206.1">
    <property type="nucleotide sequence ID" value="NZ_JAMXQS010000003.1"/>
</dbReference>
<keyword evidence="2" id="KW-1185">Reference proteome</keyword>
<evidence type="ECO:0000313" key="1">
    <source>
        <dbReference type="EMBL" id="MCO6049403.1"/>
    </source>
</evidence>
<name>A0ABT1C4G1_9HYPH</name>
<sequence>MPKSLYERGLLRPVEIERLKRVFDRACAAREVMPESEAGKELALTILALHNAGMADEESLTSALAYQRPEARSA</sequence>
<protein>
    <submittedName>
        <fullName evidence="1">Uncharacterized protein</fullName>
    </submittedName>
</protein>
<comment type="caution">
    <text evidence="1">The sequence shown here is derived from an EMBL/GenBank/DDBJ whole genome shotgun (WGS) entry which is preliminary data.</text>
</comment>